<comment type="caution">
    <text evidence="2">The sequence shown here is derived from an EMBL/GenBank/DDBJ whole genome shotgun (WGS) entry which is preliminary data.</text>
</comment>
<keyword evidence="2" id="KW-0808">Transferase</keyword>
<dbReference type="Gene3D" id="3.40.50.150">
    <property type="entry name" value="Vaccinia Virus protein VP39"/>
    <property type="match status" value="1"/>
</dbReference>
<accession>A0A1J5I074</accession>
<dbReference type="SUPFAM" id="SSF53335">
    <property type="entry name" value="S-adenosyl-L-methionine-dependent methyltransferases"/>
    <property type="match status" value="1"/>
</dbReference>
<dbReference type="Proteomes" id="UP000183758">
    <property type="component" value="Unassembled WGS sequence"/>
</dbReference>
<evidence type="ECO:0000313" key="2">
    <source>
        <dbReference type="EMBL" id="OIP84576.1"/>
    </source>
</evidence>
<dbReference type="InterPro" id="IPR029063">
    <property type="entry name" value="SAM-dependent_MTases_sf"/>
</dbReference>
<organism evidence="2 3">
    <name type="scientific">Candidatus Roizmanbacteria bacterium CG2_30_33_16</name>
    <dbReference type="NCBI Taxonomy" id="1805340"/>
    <lineage>
        <taxon>Bacteria</taxon>
        <taxon>Candidatus Roizmaniibacteriota</taxon>
    </lineage>
</organism>
<dbReference type="PANTHER" id="PTHR43861">
    <property type="entry name" value="TRANS-ACONITATE 2-METHYLTRANSFERASE-RELATED"/>
    <property type="match status" value="1"/>
</dbReference>
<gene>
    <name evidence="2" type="ORF">AUK04_02205</name>
</gene>
<sequence>MINFSKLWNKSGKQYYNYALKFPQYKKTNEKLVEISEIKANQIVVDLACGTGLTTKDVLKNYPDIKKVYAIDFSEEMINIAKEFVQSKKVAFIVADVQDVDKFISEKVDVVLCNSAFWQFQNQNQVLKSIISILKDDGIFVFNLNQQFFDFGESEPNQKIIIDTLFSEMKKRGYEPNSKLKPKVAREKIEELFNQEGFILNKTEIINIDPRSIEDFFNFFKIPATATFFENVPEEDQKQILSSAYEKLKNQIKQIENNKWIYFVFRKIR</sequence>
<feature type="domain" description="Methyltransferase type 11" evidence="1">
    <location>
        <begin position="45"/>
        <end position="142"/>
    </location>
</feature>
<dbReference type="EMBL" id="MNZM01000052">
    <property type="protein sequence ID" value="OIP84576.1"/>
    <property type="molecule type" value="Genomic_DNA"/>
</dbReference>
<dbReference type="CDD" id="cd02440">
    <property type="entry name" value="AdoMet_MTases"/>
    <property type="match status" value="1"/>
</dbReference>
<dbReference type="GO" id="GO:0008757">
    <property type="term" value="F:S-adenosylmethionine-dependent methyltransferase activity"/>
    <property type="evidence" value="ECO:0007669"/>
    <property type="project" value="InterPro"/>
</dbReference>
<reference evidence="2 3" key="1">
    <citation type="journal article" date="2016" name="Environ. Microbiol.">
        <title>Genomic resolution of a cold subsurface aquifer community provides metabolic insights for novel microbes adapted to high CO concentrations.</title>
        <authorList>
            <person name="Probst A.J."/>
            <person name="Castelle C.J."/>
            <person name="Singh A."/>
            <person name="Brown C.T."/>
            <person name="Anantharaman K."/>
            <person name="Sharon I."/>
            <person name="Hug L.A."/>
            <person name="Burstein D."/>
            <person name="Emerson J.B."/>
            <person name="Thomas B.C."/>
            <person name="Banfield J.F."/>
        </authorList>
    </citation>
    <scope>NUCLEOTIDE SEQUENCE [LARGE SCALE GENOMIC DNA]</scope>
    <source>
        <strain evidence="2">CG2_30_33_16</strain>
    </source>
</reference>
<keyword evidence="2" id="KW-0489">Methyltransferase</keyword>
<dbReference type="PANTHER" id="PTHR43861:SF1">
    <property type="entry name" value="TRANS-ACONITATE 2-METHYLTRANSFERASE"/>
    <property type="match status" value="1"/>
</dbReference>
<name>A0A1J5I074_9BACT</name>
<proteinExistence type="predicted"/>
<dbReference type="InterPro" id="IPR013216">
    <property type="entry name" value="Methyltransf_11"/>
</dbReference>
<dbReference type="Pfam" id="PF08241">
    <property type="entry name" value="Methyltransf_11"/>
    <property type="match status" value="1"/>
</dbReference>
<dbReference type="AlphaFoldDB" id="A0A1J5I074"/>
<protein>
    <submittedName>
        <fullName evidence="2">16S rRNA (Cytosine(1402)-N(4))-methyltransferase</fullName>
    </submittedName>
</protein>
<dbReference type="GO" id="GO:0032259">
    <property type="term" value="P:methylation"/>
    <property type="evidence" value="ECO:0007669"/>
    <property type="project" value="UniProtKB-KW"/>
</dbReference>
<evidence type="ECO:0000313" key="3">
    <source>
        <dbReference type="Proteomes" id="UP000183758"/>
    </source>
</evidence>
<evidence type="ECO:0000259" key="1">
    <source>
        <dbReference type="Pfam" id="PF08241"/>
    </source>
</evidence>